<comment type="caution">
    <text evidence="3">The sequence shown here is derived from an EMBL/GenBank/DDBJ whole genome shotgun (WGS) entry which is preliminary data.</text>
</comment>
<dbReference type="Proteomes" id="UP000623172">
    <property type="component" value="Unassembled WGS sequence"/>
</dbReference>
<dbReference type="InterPro" id="IPR000086">
    <property type="entry name" value="NUDIX_hydrolase_dom"/>
</dbReference>
<evidence type="ECO:0000313" key="4">
    <source>
        <dbReference type="Proteomes" id="UP000623172"/>
    </source>
</evidence>
<evidence type="ECO:0000313" key="3">
    <source>
        <dbReference type="EMBL" id="MBC8531841.1"/>
    </source>
</evidence>
<dbReference type="InterPro" id="IPR020084">
    <property type="entry name" value="NUDIX_hydrolase_CS"/>
</dbReference>
<dbReference type="Pfam" id="PF00293">
    <property type="entry name" value="NUDIX"/>
    <property type="match status" value="1"/>
</dbReference>
<gene>
    <name evidence="3" type="ORF">H8696_08275</name>
</gene>
<dbReference type="PROSITE" id="PS00893">
    <property type="entry name" value="NUDIX_BOX"/>
    <property type="match status" value="1"/>
</dbReference>
<dbReference type="AlphaFoldDB" id="A0A926D584"/>
<organism evidence="3 4">
    <name type="scientific">Gehongia tenuis</name>
    <dbReference type="NCBI Taxonomy" id="2763655"/>
    <lineage>
        <taxon>Bacteria</taxon>
        <taxon>Bacillati</taxon>
        <taxon>Bacillota</taxon>
        <taxon>Clostridia</taxon>
        <taxon>Christensenellales</taxon>
        <taxon>Christensenellaceae</taxon>
        <taxon>Gehongia</taxon>
    </lineage>
</organism>
<dbReference type="EMBL" id="JACRSR010000003">
    <property type="protein sequence ID" value="MBC8531841.1"/>
    <property type="molecule type" value="Genomic_DNA"/>
</dbReference>
<dbReference type="Gene3D" id="3.90.79.10">
    <property type="entry name" value="Nucleoside Triphosphate Pyrophosphohydrolase"/>
    <property type="match status" value="1"/>
</dbReference>
<dbReference type="PROSITE" id="PS51462">
    <property type="entry name" value="NUDIX"/>
    <property type="match status" value="1"/>
</dbReference>
<accession>A0A926D584</accession>
<evidence type="ECO:0000256" key="1">
    <source>
        <dbReference type="ARBA" id="ARBA00022801"/>
    </source>
</evidence>
<evidence type="ECO:0000259" key="2">
    <source>
        <dbReference type="PROSITE" id="PS51462"/>
    </source>
</evidence>
<dbReference type="SUPFAM" id="SSF55811">
    <property type="entry name" value="Nudix"/>
    <property type="match status" value="1"/>
</dbReference>
<reference evidence="3" key="1">
    <citation type="submission" date="2020-08" db="EMBL/GenBank/DDBJ databases">
        <title>Genome public.</title>
        <authorList>
            <person name="Liu C."/>
            <person name="Sun Q."/>
        </authorList>
    </citation>
    <scope>NUCLEOTIDE SEQUENCE</scope>
    <source>
        <strain evidence="3">NSJ-53</strain>
    </source>
</reference>
<name>A0A926D584_9FIRM</name>
<proteinExistence type="predicted"/>
<dbReference type="InterPro" id="IPR015797">
    <property type="entry name" value="NUDIX_hydrolase-like_dom_sf"/>
</dbReference>
<keyword evidence="4" id="KW-1185">Reference proteome</keyword>
<dbReference type="RefSeq" id="WP_249316527.1">
    <property type="nucleotide sequence ID" value="NZ_JACRSR010000003.1"/>
</dbReference>
<protein>
    <submittedName>
        <fullName evidence="3">NUDIX domain-containing protein</fullName>
    </submittedName>
</protein>
<keyword evidence="1" id="KW-0378">Hydrolase</keyword>
<feature type="domain" description="Nudix hydrolase" evidence="2">
    <location>
        <begin position="32"/>
        <end position="161"/>
    </location>
</feature>
<sequence>MKLLAFIADGSEETVQVFTPSELPVHWISPFHPRLTARAVLLKDREVALMHMDKLGIYTLPGGGLMERETPCSALHREVLEETGYPCTILKELGRIDEQRRRYHSAQRSYGFLAEVNGAASKPQMTLQEQKSNTHLEWHSPAEALYLLKYGHQAKNPYWASFIETRERIFLQHALELL</sequence>
<dbReference type="GO" id="GO:0016787">
    <property type="term" value="F:hydrolase activity"/>
    <property type="evidence" value="ECO:0007669"/>
    <property type="project" value="UniProtKB-KW"/>
</dbReference>